<proteinExistence type="predicted"/>
<dbReference type="OrthoDB" id="9808275at2"/>
<keyword evidence="1 5" id="KW-0479">Metal-binding</keyword>
<evidence type="ECO:0000256" key="5">
    <source>
        <dbReference type="PIRSR" id="PIRSR036894-1"/>
    </source>
</evidence>
<dbReference type="PANTHER" id="PTHR42742">
    <property type="entry name" value="TRANSCRIPTIONAL REPRESSOR MPRA"/>
    <property type="match status" value="1"/>
</dbReference>
<dbReference type="GO" id="GO:0005975">
    <property type="term" value="P:carbohydrate metabolic process"/>
    <property type="evidence" value="ECO:0007669"/>
    <property type="project" value="InterPro"/>
</dbReference>
<feature type="active site" evidence="6">
    <location>
        <position position="190"/>
    </location>
</feature>
<dbReference type="InterPro" id="IPR051804">
    <property type="entry name" value="Carb_Metab_Reg_Kinase/Isom"/>
</dbReference>
<feature type="binding site" evidence="5">
    <location>
        <position position="114"/>
    </location>
    <ligand>
        <name>Zn(2+)</name>
        <dbReference type="ChEBI" id="CHEBI:29105"/>
    </ligand>
</feature>
<dbReference type="Proteomes" id="UP000184465">
    <property type="component" value="Unassembled WGS sequence"/>
</dbReference>
<dbReference type="PANTHER" id="PTHR42742:SF3">
    <property type="entry name" value="FRUCTOKINASE"/>
    <property type="match status" value="1"/>
</dbReference>
<dbReference type="InterPro" id="IPR014628">
    <property type="entry name" value="Man6P_isomerase_Firm_short"/>
</dbReference>
<evidence type="ECO:0000256" key="3">
    <source>
        <dbReference type="ARBA" id="ARBA00029741"/>
    </source>
</evidence>
<dbReference type="InterPro" id="IPR014710">
    <property type="entry name" value="RmlC-like_jellyroll"/>
</dbReference>
<dbReference type="InterPro" id="IPR011051">
    <property type="entry name" value="RmlC_Cupin_sf"/>
</dbReference>
<dbReference type="STRING" id="1121301.SAMN02745912_00342"/>
<sequence>MYPLKFQPIYIKKVWGGRNLTSFKDNLPEGNIGESWEISYNGDLISKVANGSYKGMGLDELIMLLGKDLIGNKISQENFPLLIKFLDAQSKLSIQVHPDDEYAYKNGYDSGKTEIWVVLEAKENANMILGVSGNEPENFYNAIKNGNLEQYLKPIQVKKGDVYFIPSGLIHSMEGVLVAEIQQNSDTTYRVYDYNRGRELHIKNAIDVIDFSLSTKKVTGLCVNKEEYERIYYCYNQYFALEKYKIKESYTEISDTDRFYTYICIDGKGEILYRKGIEKINKGDTIFIPATLGEYTLQGPFELLKTYVPDIEKLEKEILSHVKC</sequence>
<feature type="domain" description="Mannose-6-phosphate isomerase cupin" evidence="8">
    <location>
        <begin position="235"/>
        <end position="307"/>
    </location>
</feature>
<evidence type="ECO:0000259" key="8">
    <source>
        <dbReference type="Pfam" id="PF21621"/>
    </source>
</evidence>
<dbReference type="InterPro" id="IPR046457">
    <property type="entry name" value="PMI_typeI_cat"/>
</dbReference>
<dbReference type="EMBL" id="FRAG01000002">
    <property type="protein sequence ID" value="SHJ55790.1"/>
    <property type="molecule type" value="Genomic_DNA"/>
</dbReference>
<feature type="binding site" evidence="5">
    <location>
        <position position="171"/>
    </location>
    <ligand>
        <name>Zn(2+)</name>
        <dbReference type="ChEBI" id="CHEBI:29105"/>
    </ligand>
</feature>
<evidence type="ECO:0000313" key="9">
    <source>
        <dbReference type="EMBL" id="SHJ55790.1"/>
    </source>
</evidence>
<feature type="binding site" evidence="5">
    <location>
        <position position="97"/>
    </location>
    <ligand>
        <name>Zn(2+)</name>
        <dbReference type="ChEBI" id="CHEBI:29105"/>
    </ligand>
</feature>
<dbReference type="AlphaFoldDB" id="A0A1M6KA45"/>
<evidence type="ECO:0000313" key="10">
    <source>
        <dbReference type="Proteomes" id="UP000184465"/>
    </source>
</evidence>
<evidence type="ECO:0000256" key="6">
    <source>
        <dbReference type="PIRSR" id="PIRSR036894-2"/>
    </source>
</evidence>
<evidence type="ECO:0000256" key="1">
    <source>
        <dbReference type="ARBA" id="ARBA00022723"/>
    </source>
</evidence>
<dbReference type="CDD" id="cd07010">
    <property type="entry name" value="cupin_PMI_type_I_N_bac"/>
    <property type="match status" value="1"/>
</dbReference>
<evidence type="ECO:0000256" key="4">
    <source>
        <dbReference type="ARBA" id="ARBA00030762"/>
    </source>
</evidence>
<dbReference type="Pfam" id="PF21621">
    <property type="entry name" value="MPI_cupin_dom"/>
    <property type="match status" value="1"/>
</dbReference>
<keyword evidence="2 5" id="KW-0862">Zinc</keyword>
<gene>
    <name evidence="9" type="ORF">SAMN02745912_00342</name>
</gene>
<evidence type="ECO:0000256" key="2">
    <source>
        <dbReference type="ARBA" id="ARBA00022833"/>
    </source>
</evidence>
<dbReference type="PIRSF" id="PIRSF036894">
    <property type="entry name" value="PMI_Firm_short"/>
    <property type="match status" value="1"/>
</dbReference>
<protein>
    <recommendedName>
        <fullName evidence="3">Phosphohexomutase</fullName>
    </recommendedName>
    <alternativeName>
        <fullName evidence="4">Phosphomannose isomerase</fullName>
    </alternativeName>
</protein>
<dbReference type="Gene3D" id="2.60.120.10">
    <property type="entry name" value="Jelly Rolls"/>
    <property type="match status" value="2"/>
</dbReference>
<organism evidence="9 10">
    <name type="scientific">Paramaledivibacter caminithermalis (strain DSM 15212 / CIP 107654 / DViRD3)</name>
    <name type="common">Clostridium caminithermale</name>
    <dbReference type="NCBI Taxonomy" id="1121301"/>
    <lineage>
        <taxon>Bacteria</taxon>
        <taxon>Bacillati</taxon>
        <taxon>Bacillota</taxon>
        <taxon>Clostridia</taxon>
        <taxon>Peptostreptococcales</taxon>
        <taxon>Caminicellaceae</taxon>
        <taxon>Paramaledivibacter</taxon>
    </lineage>
</organism>
<dbReference type="InterPro" id="IPR049071">
    <property type="entry name" value="MPI_cupin_dom"/>
</dbReference>
<evidence type="ECO:0000259" key="7">
    <source>
        <dbReference type="Pfam" id="PF20511"/>
    </source>
</evidence>
<name>A0A1M6KA45_PARC5</name>
<keyword evidence="10" id="KW-1185">Reference proteome</keyword>
<accession>A0A1M6KA45</accession>
<dbReference type="GO" id="GO:0008270">
    <property type="term" value="F:zinc ion binding"/>
    <property type="evidence" value="ECO:0007669"/>
    <property type="project" value="InterPro"/>
</dbReference>
<dbReference type="Pfam" id="PF20511">
    <property type="entry name" value="PMI_typeI_cat"/>
    <property type="match status" value="1"/>
</dbReference>
<feature type="domain" description="Phosphomannose isomerase type I catalytic" evidence="7">
    <location>
        <begin position="5"/>
        <end position="103"/>
    </location>
</feature>
<reference evidence="10" key="1">
    <citation type="submission" date="2016-11" db="EMBL/GenBank/DDBJ databases">
        <authorList>
            <person name="Varghese N."/>
            <person name="Submissions S."/>
        </authorList>
    </citation>
    <scope>NUCLEOTIDE SEQUENCE [LARGE SCALE GENOMIC DNA]</scope>
    <source>
        <strain evidence="10">DSM 15212 / CIP 107654 / DViRD3</strain>
    </source>
</reference>
<dbReference type="GO" id="GO:0004476">
    <property type="term" value="F:mannose-6-phosphate isomerase activity"/>
    <property type="evidence" value="ECO:0007669"/>
    <property type="project" value="InterPro"/>
</dbReference>
<comment type="cofactor">
    <cofactor evidence="5">
        <name>Zn(2+)</name>
        <dbReference type="ChEBI" id="CHEBI:29105"/>
    </cofactor>
    <text evidence="5">Binds 1 zinc ion per subunit.</text>
</comment>
<dbReference type="SUPFAM" id="SSF51182">
    <property type="entry name" value="RmlC-like cupins"/>
    <property type="match status" value="1"/>
</dbReference>
<keyword evidence="9" id="KW-0413">Isomerase</keyword>
<dbReference type="RefSeq" id="WP_073146653.1">
    <property type="nucleotide sequence ID" value="NZ_FRAG01000002.1"/>
</dbReference>